<reference evidence="1 2" key="1">
    <citation type="submission" date="2020-01" db="EMBL/GenBank/DDBJ databases">
        <authorList>
            <person name="Gupta K D."/>
        </authorList>
    </citation>
    <scope>NUCLEOTIDE SEQUENCE [LARGE SCALE GENOMIC DNA]</scope>
</reference>
<name>A0A8S0X5D5_CYCAE</name>
<keyword evidence="2" id="KW-1185">Reference proteome</keyword>
<evidence type="ECO:0000313" key="2">
    <source>
        <dbReference type="Proteomes" id="UP000467700"/>
    </source>
</evidence>
<dbReference type="Proteomes" id="UP000467700">
    <property type="component" value="Unassembled WGS sequence"/>
</dbReference>
<gene>
    <name evidence="1" type="ORF">AAE3_LOCUS9863</name>
</gene>
<evidence type="ECO:0000313" key="1">
    <source>
        <dbReference type="EMBL" id="CAA7267592.1"/>
    </source>
</evidence>
<proteinExistence type="predicted"/>
<organism evidence="1 2">
    <name type="scientific">Cyclocybe aegerita</name>
    <name type="common">Black poplar mushroom</name>
    <name type="synonym">Agrocybe aegerita</name>
    <dbReference type="NCBI Taxonomy" id="1973307"/>
    <lineage>
        <taxon>Eukaryota</taxon>
        <taxon>Fungi</taxon>
        <taxon>Dikarya</taxon>
        <taxon>Basidiomycota</taxon>
        <taxon>Agaricomycotina</taxon>
        <taxon>Agaricomycetes</taxon>
        <taxon>Agaricomycetidae</taxon>
        <taxon>Agaricales</taxon>
        <taxon>Agaricineae</taxon>
        <taxon>Bolbitiaceae</taxon>
        <taxon>Cyclocybe</taxon>
    </lineage>
</organism>
<dbReference type="EMBL" id="CACVBS010000061">
    <property type="protein sequence ID" value="CAA7267592.1"/>
    <property type="molecule type" value="Genomic_DNA"/>
</dbReference>
<comment type="caution">
    <text evidence="1">The sequence shown here is derived from an EMBL/GenBank/DDBJ whole genome shotgun (WGS) entry which is preliminary data.</text>
</comment>
<protein>
    <submittedName>
        <fullName evidence="1">Uncharacterized protein</fullName>
    </submittedName>
</protein>
<dbReference type="OrthoDB" id="412006at2759"/>
<sequence length="124" mass="14284">MGERLLKRAQPHAQSAALMTPAMWGKVKSTVMEVDKCVHTLTESFEPFAPKACPSDQLLDHYADCLHFDERDPTQDRRPYLDELTSVAATLKYKKWTVVQQRLYIRVHNYPPGQLSIMHSCRVI</sequence>
<accession>A0A8S0X5D5</accession>
<dbReference type="AlphaFoldDB" id="A0A8S0X5D5"/>